<proteinExistence type="predicted"/>
<dbReference type="EMBL" id="CAJVCH010253914">
    <property type="protein sequence ID" value="CAG7733703.1"/>
    <property type="molecule type" value="Genomic_DNA"/>
</dbReference>
<comment type="caution">
    <text evidence="1">The sequence shown here is derived from an EMBL/GenBank/DDBJ whole genome shotgun (WGS) entry which is preliminary data.</text>
</comment>
<name>A0A8J2K5V4_9HEXA</name>
<dbReference type="Proteomes" id="UP000708208">
    <property type="component" value="Unassembled WGS sequence"/>
</dbReference>
<reference evidence="1" key="1">
    <citation type="submission" date="2021-06" db="EMBL/GenBank/DDBJ databases">
        <authorList>
            <person name="Hodson N. C."/>
            <person name="Mongue J. A."/>
            <person name="Jaron S. K."/>
        </authorList>
    </citation>
    <scope>NUCLEOTIDE SEQUENCE</scope>
</reference>
<evidence type="ECO:0000313" key="2">
    <source>
        <dbReference type="Proteomes" id="UP000708208"/>
    </source>
</evidence>
<organism evidence="1 2">
    <name type="scientific">Allacma fusca</name>
    <dbReference type="NCBI Taxonomy" id="39272"/>
    <lineage>
        <taxon>Eukaryota</taxon>
        <taxon>Metazoa</taxon>
        <taxon>Ecdysozoa</taxon>
        <taxon>Arthropoda</taxon>
        <taxon>Hexapoda</taxon>
        <taxon>Collembola</taxon>
        <taxon>Symphypleona</taxon>
        <taxon>Sminthuridae</taxon>
        <taxon>Allacma</taxon>
    </lineage>
</organism>
<keyword evidence="2" id="KW-1185">Reference proteome</keyword>
<gene>
    <name evidence="1" type="ORF">AFUS01_LOCUS22129</name>
</gene>
<feature type="non-terminal residue" evidence="1">
    <location>
        <position position="77"/>
    </location>
</feature>
<evidence type="ECO:0000313" key="1">
    <source>
        <dbReference type="EMBL" id="CAG7733703.1"/>
    </source>
</evidence>
<protein>
    <submittedName>
        <fullName evidence="1">Uncharacterized protein</fullName>
    </submittedName>
</protein>
<dbReference type="AlphaFoldDB" id="A0A8J2K5V4"/>
<accession>A0A8J2K5V4</accession>
<sequence length="77" mass="9282">MEEDRKRVERENLTLWRTVRQLQVENLQLKIESLKLETQKLGQELVAGRNEVEILYSRMNTISRRIDEMGNQVRQLQ</sequence>